<organism evidence="1 2">
    <name type="scientific">Aspergillus brunneoviolaceus CBS 621.78</name>
    <dbReference type="NCBI Taxonomy" id="1450534"/>
    <lineage>
        <taxon>Eukaryota</taxon>
        <taxon>Fungi</taxon>
        <taxon>Dikarya</taxon>
        <taxon>Ascomycota</taxon>
        <taxon>Pezizomycotina</taxon>
        <taxon>Eurotiomycetes</taxon>
        <taxon>Eurotiomycetidae</taxon>
        <taxon>Eurotiales</taxon>
        <taxon>Aspergillaceae</taxon>
        <taxon>Aspergillus</taxon>
        <taxon>Aspergillus subgen. Circumdati</taxon>
    </lineage>
</organism>
<reference evidence="1" key="1">
    <citation type="submission" date="2018-02" db="EMBL/GenBank/DDBJ databases">
        <title>The genomes of Aspergillus section Nigri reveals drivers in fungal speciation.</title>
        <authorList>
            <consortium name="DOE Joint Genome Institute"/>
            <person name="Vesth T.C."/>
            <person name="Nybo J."/>
            <person name="Theobald S."/>
            <person name="Brandl J."/>
            <person name="Frisvad J.C."/>
            <person name="Nielsen K.F."/>
            <person name="Lyhne E.K."/>
            <person name="Kogle M.E."/>
            <person name="Kuo A."/>
            <person name="Riley R."/>
            <person name="Clum A."/>
            <person name="Nolan M."/>
            <person name="Lipzen A."/>
            <person name="Salamov A."/>
            <person name="Henrissat B."/>
            <person name="Wiebenga A."/>
            <person name="De vries R.P."/>
            <person name="Grigoriev I.V."/>
            <person name="Mortensen U.H."/>
            <person name="Andersen M.R."/>
            <person name="Baker S.E."/>
        </authorList>
    </citation>
    <scope>NUCLEOTIDE SEQUENCE</scope>
    <source>
        <strain evidence="1">CBS 621.78</strain>
    </source>
</reference>
<evidence type="ECO:0000313" key="1">
    <source>
        <dbReference type="EMBL" id="RAH43865.1"/>
    </source>
</evidence>
<protein>
    <submittedName>
        <fullName evidence="1">Uncharacterized protein</fullName>
    </submittedName>
</protein>
<evidence type="ECO:0000313" key="2">
    <source>
        <dbReference type="Proteomes" id="UP000249057"/>
    </source>
</evidence>
<proteinExistence type="predicted"/>
<dbReference type="EMBL" id="KZ825359">
    <property type="protein sequence ID" value="RAH43865.1"/>
    <property type="molecule type" value="Genomic_DNA"/>
</dbReference>
<keyword evidence="2" id="KW-1185">Reference proteome</keyword>
<sequence>MSSGAPRLDTRHHVHSAQSSSSRQIDSRHDARGGRHDGGLSFSKTANDPESQGDSARGSSSSTDPSSLVGPPTAHLTPTPEFPLYDDVRHGSSFSSSHVSDSRGTSSAVSQPSKVSNSVRSVSGGRQLSIEEAIAGQQATPRPLSVSRSPSGKGSPGKQRVTGFAASPAETSRTGERGIERLRSSSIGSLSRESRIAALSVHLRTRLSYAAAKIEKSRQMQKAQDLPPTARIDSLVRSGQLAYLDQVDAQKPEGLGSPASTTMSTMSSPDMYGTAGFNRPVGSARLSPAAWSEAAASPHAGFSRNHHNYHHHHHHSHSHIDHSSRPKLAPPVDIISKGGSHGNRRRRPNPNEFTSPPTFTHRRHHSHQDVGLSQSSANSDTILVPGTPPLQPSGAMPSARHGGVAGEQHDRARSSAMEQDAIETLLFMSSPGHSGYHSTHSQHSRRPHQHQDVSRSSNGSQDSSLRVPWSRPDSSHGHGQPRARSAEEVTGLEAQAGDEIDRMLDQMDSDSEDDAAQIARSRR</sequence>
<dbReference type="Proteomes" id="UP000249057">
    <property type="component" value="Unassembled WGS sequence"/>
</dbReference>
<name>A0ACD1G3Q9_9EURO</name>
<accession>A0ACD1G3Q9</accession>
<gene>
    <name evidence="1" type="ORF">BO95DRAFT_483743</name>
</gene>